<reference evidence="1" key="2">
    <citation type="submission" date="2020-09" db="EMBL/GenBank/DDBJ databases">
        <authorList>
            <person name="Sun Q."/>
            <person name="Zhou Y."/>
        </authorList>
    </citation>
    <scope>NUCLEOTIDE SEQUENCE</scope>
    <source>
        <strain evidence="1">CGMCC 1.15082</strain>
    </source>
</reference>
<reference evidence="1" key="1">
    <citation type="journal article" date="2014" name="Int. J. Syst. Evol. Microbiol.">
        <title>Complete genome sequence of Corynebacterium casei LMG S-19264T (=DSM 44701T), isolated from a smear-ripened cheese.</title>
        <authorList>
            <consortium name="US DOE Joint Genome Institute (JGI-PGF)"/>
            <person name="Walter F."/>
            <person name="Albersmeier A."/>
            <person name="Kalinowski J."/>
            <person name="Ruckert C."/>
        </authorList>
    </citation>
    <scope>NUCLEOTIDE SEQUENCE</scope>
    <source>
        <strain evidence="1">CGMCC 1.15082</strain>
    </source>
</reference>
<gene>
    <name evidence="1" type="ORF">GCM10011491_45940</name>
</gene>
<name>A0A916SQU4_9HYPH</name>
<evidence type="ECO:0000313" key="1">
    <source>
        <dbReference type="EMBL" id="GGB12989.1"/>
    </source>
</evidence>
<proteinExistence type="predicted"/>
<dbReference type="Proteomes" id="UP000646478">
    <property type="component" value="Unassembled WGS sequence"/>
</dbReference>
<protein>
    <submittedName>
        <fullName evidence="1">Uncharacterized protein</fullName>
    </submittedName>
</protein>
<organism evidence="1 2">
    <name type="scientific">Brucella endophytica</name>
    <dbReference type="NCBI Taxonomy" id="1963359"/>
    <lineage>
        <taxon>Bacteria</taxon>
        <taxon>Pseudomonadati</taxon>
        <taxon>Pseudomonadota</taxon>
        <taxon>Alphaproteobacteria</taxon>
        <taxon>Hyphomicrobiales</taxon>
        <taxon>Brucellaceae</taxon>
        <taxon>Brucella/Ochrobactrum group</taxon>
        <taxon>Brucella</taxon>
    </lineage>
</organism>
<dbReference type="RefSeq" id="WP_188826498.1">
    <property type="nucleotide sequence ID" value="NZ_BMHH01000043.1"/>
</dbReference>
<accession>A0A916SQU4</accession>
<dbReference type="AlphaFoldDB" id="A0A916SQU4"/>
<evidence type="ECO:0000313" key="2">
    <source>
        <dbReference type="Proteomes" id="UP000646478"/>
    </source>
</evidence>
<dbReference type="EMBL" id="BMHH01000043">
    <property type="protein sequence ID" value="GGB12989.1"/>
    <property type="molecule type" value="Genomic_DNA"/>
</dbReference>
<comment type="caution">
    <text evidence="1">The sequence shown here is derived from an EMBL/GenBank/DDBJ whole genome shotgun (WGS) entry which is preliminary data.</text>
</comment>
<keyword evidence="2" id="KW-1185">Reference proteome</keyword>
<sequence>MPGAINIPLPSEIYYNQIFMITAEVVMAGGSTIPPGAKLFLHSVQGGQAVNSGLPQPVINISSNRTTGSAIFLVKATSYSDLLFTVSPVPSTWTNSTPPTPARVQIDRISFAKLTFVVTPVDNAFLPVAPDSNQLPSNATYTTIASVQVTEDPVGNPNGAKPVGVGFCVQWQNLAKNDLFRSYMRTFLKETDTQPVANDSPLYNSSGYIYTATDNQGIARIYLVSTPTPVTGNLMVEMPITGIRYSAGDFVVAALGTQTDTQPDAPTSDATVGDGGTVDLSKAAGGTVRVQVPSYSGATDTDYIYVLMNKKYQMSFRWSQGMNETWNGWYNKSDAINDDETYNILQYVVGTAQGDVYNSIGQAYLVKGPITSGVPSGGQLNPPEIVGTRTEIGWDLVQNPVQVHITFPYGDKLNPMKGDNVTAYAVIDAFEEGTNEEMTPTVTGSIPDLQDTDIKNGFVNVPIQGKKFQYLGDQSVPPYTKGTVDFYYTVTRPGLNAGESTTSEPFHCHLDAIPRGGIGSDEGQE</sequence>